<name>A0ABN3USF3_9MICO</name>
<organism evidence="2 3">
    <name type="scientific">Pedococcus aerophilus</name>
    <dbReference type="NCBI Taxonomy" id="436356"/>
    <lineage>
        <taxon>Bacteria</taxon>
        <taxon>Bacillati</taxon>
        <taxon>Actinomycetota</taxon>
        <taxon>Actinomycetes</taxon>
        <taxon>Micrococcales</taxon>
        <taxon>Intrasporangiaceae</taxon>
        <taxon>Pedococcus</taxon>
    </lineage>
</organism>
<feature type="signal peptide" evidence="1">
    <location>
        <begin position="1"/>
        <end position="27"/>
    </location>
</feature>
<dbReference type="InterPro" id="IPR006059">
    <property type="entry name" value="SBP"/>
</dbReference>
<dbReference type="PANTHER" id="PTHR43649:SF12">
    <property type="entry name" value="DIACETYLCHITOBIOSE BINDING PROTEIN DASA"/>
    <property type="match status" value="1"/>
</dbReference>
<dbReference type="EMBL" id="BAAARN010000003">
    <property type="protein sequence ID" value="GAA2737349.1"/>
    <property type="molecule type" value="Genomic_DNA"/>
</dbReference>
<feature type="chain" id="PRO_5047277239" evidence="1">
    <location>
        <begin position="28"/>
        <end position="436"/>
    </location>
</feature>
<evidence type="ECO:0000256" key="1">
    <source>
        <dbReference type="SAM" id="SignalP"/>
    </source>
</evidence>
<sequence>MRAQSRASRVVMAVGVVSALSLLAACAGGEGAPIGANADDNSTAADGSIVLEFSQWWEPELPKGSLRGMMDEFEKANPGVKVKLISAPYASTQQQTVAGAASKTLADVVGLDGAWVNDFSKQKAITNLTALMQESGYDDSELASQIKVDGNTYMIPVVNFVYPMFTNDSLLAKAGVNAPPSTRTEFVDAAKKVTASGKGNSGWVLPLAQDAPNGIQNDVMSWVWASGGSMLKDGQPDLTNSSVKSVVEFIKELNDAKAIAAGALTMKEQDKVEQFTNGRVGMMIDSLAHINLIRENAPDLKFSISAIPAEDGYTGKRGMPYASWGIGVSENSKHKKEALKLVEFLMSKDTNSKLSSVANAFPGNKESVPDFVQSDEMFKTAFDIWNKGVPANEFTGLPTAEDLMRSFDVELQKTLAENQPVDTTLNNAQKAWSAKF</sequence>
<dbReference type="Gene3D" id="3.40.190.10">
    <property type="entry name" value="Periplasmic binding protein-like II"/>
    <property type="match status" value="1"/>
</dbReference>
<dbReference type="PROSITE" id="PS51257">
    <property type="entry name" value="PROKAR_LIPOPROTEIN"/>
    <property type="match status" value="1"/>
</dbReference>
<dbReference type="PANTHER" id="PTHR43649">
    <property type="entry name" value="ARABINOSE-BINDING PROTEIN-RELATED"/>
    <property type="match status" value="1"/>
</dbReference>
<keyword evidence="1" id="KW-0732">Signal</keyword>
<protein>
    <submittedName>
        <fullName evidence="2">Sugar ABC transporter substrate-binding protein</fullName>
    </submittedName>
</protein>
<evidence type="ECO:0000313" key="3">
    <source>
        <dbReference type="Proteomes" id="UP001501326"/>
    </source>
</evidence>
<proteinExistence type="predicted"/>
<keyword evidence="3" id="KW-1185">Reference proteome</keyword>
<gene>
    <name evidence="2" type="ORF">GCM10009867_24140</name>
</gene>
<evidence type="ECO:0000313" key="2">
    <source>
        <dbReference type="EMBL" id="GAA2737349.1"/>
    </source>
</evidence>
<dbReference type="InterPro" id="IPR050490">
    <property type="entry name" value="Bact_solute-bd_prot1"/>
</dbReference>
<comment type="caution">
    <text evidence="2">The sequence shown here is derived from an EMBL/GenBank/DDBJ whole genome shotgun (WGS) entry which is preliminary data.</text>
</comment>
<dbReference type="Pfam" id="PF01547">
    <property type="entry name" value="SBP_bac_1"/>
    <property type="match status" value="1"/>
</dbReference>
<accession>A0ABN3USF3</accession>
<dbReference type="SUPFAM" id="SSF53850">
    <property type="entry name" value="Periplasmic binding protein-like II"/>
    <property type="match status" value="1"/>
</dbReference>
<reference evidence="2 3" key="1">
    <citation type="journal article" date="2019" name="Int. J. Syst. Evol. Microbiol.">
        <title>The Global Catalogue of Microorganisms (GCM) 10K type strain sequencing project: providing services to taxonomists for standard genome sequencing and annotation.</title>
        <authorList>
            <consortium name="The Broad Institute Genomics Platform"/>
            <consortium name="The Broad Institute Genome Sequencing Center for Infectious Disease"/>
            <person name="Wu L."/>
            <person name="Ma J."/>
        </authorList>
    </citation>
    <scope>NUCLEOTIDE SEQUENCE [LARGE SCALE GENOMIC DNA]</scope>
    <source>
        <strain evidence="2 3">JCM 16378</strain>
    </source>
</reference>
<dbReference type="CDD" id="cd13585">
    <property type="entry name" value="PBP2_TMBP_like"/>
    <property type="match status" value="1"/>
</dbReference>
<dbReference type="Proteomes" id="UP001501326">
    <property type="component" value="Unassembled WGS sequence"/>
</dbReference>